<sequence>MSKPAEQIKQTSQILNEPCWLLAWRTKRAEIAETLTKTLKYGIGISGALPQNIEDSPLHFDKTADYHVDASKGLELYTWKEAIAQEEIAPILEGLMESDLFPKASNYYSGLAQALFRSGLVIYAQPNVGDDGVSKEEKLTLDTMIPKESSADVVIVIAKEGARLALKSALSGPSSTESSEGELQDGQSVFARTFIVLTERDAHVRIMQKQSLHKGTTILLSACGIVAAHSSCAWNEVFAGDIAVKSETENILIGEWARGEILQGVVVSGSAKYDIFSSVKHLADHTHSHIRAAGLGADTSKIVYRGMIDVAEGIRAVDGGQEARFLVLSPKAEVDAIPALDIASKDVQCTHKLSISHIRDTDTFYPKLRGLSDSESRQLFLEGHFAQVLSTGSRRDFSGEENEEIMDEVRGALSPPQTTY</sequence>
<dbReference type="PANTHER" id="PTHR30508">
    <property type="entry name" value="FES CLUSTER ASSEMBLY PROTEIN SUF"/>
    <property type="match status" value="1"/>
</dbReference>
<dbReference type="EMBL" id="MHLL01000075">
    <property type="protein sequence ID" value="OGZ06916.1"/>
    <property type="molecule type" value="Genomic_DNA"/>
</dbReference>
<evidence type="ECO:0000256" key="1">
    <source>
        <dbReference type="ARBA" id="ARBA00043967"/>
    </source>
</evidence>
<proteinExistence type="inferred from homology"/>
<protein>
    <recommendedName>
        <fullName evidence="3">SUF system FeS cluster assembly SufBD core domain-containing protein</fullName>
    </recommendedName>
</protein>
<dbReference type="Pfam" id="PF01458">
    <property type="entry name" value="SUFBD_core"/>
    <property type="match status" value="1"/>
</dbReference>
<dbReference type="GO" id="GO:0016226">
    <property type="term" value="P:iron-sulfur cluster assembly"/>
    <property type="evidence" value="ECO:0007669"/>
    <property type="project" value="InterPro"/>
</dbReference>
<dbReference type="InterPro" id="IPR037284">
    <property type="entry name" value="SUF_FeS_clus_asmbl_SufBD_sf"/>
</dbReference>
<organism evidence="4 5">
    <name type="scientific">Candidatus Lloydbacteria bacterium RIFCSPHIGHO2_02_FULL_50_13</name>
    <dbReference type="NCBI Taxonomy" id="1798661"/>
    <lineage>
        <taxon>Bacteria</taxon>
        <taxon>Candidatus Lloydiibacteriota</taxon>
    </lineage>
</organism>
<gene>
    <name evidence="4" type="ORF">A3D65_04425</name>
</gene>
<dbReference type="SUPFAM" id="SSF101960">
    <property type="entry name" value="Stabilizer of iron transporter SufD"/>
    <property type="match status" value="1"/>
</dbReference>
<dbReference type="Proteomes" id="UP000177996">
    <property type="component" value="Unassembled WGS sequence"/>
</dbReference>
<dbReference type="InterPro" id="IPR055346">
    <property type="entry name" value="Fe-S_cluster_assembly_SufBD"/>
</dbReference>
<comment type="caution">
    <text evidence="4">The sequence shown here is derived from an EMBL/GenBank/DDBJ whole genome shotgun (WGS) entry which is preliminary data.</text>
</comment>
<accession>A0A1G2CZV7</accession>
<evidence type="ECO:0000256" key="2">
    <source>
        <dbReference type="SAM" id="MobiDB-lite"/>
    </source>
</evidence>
<evidence type="ECO:0000259" key="3">
    <source>
        <dbReference type="Pfam" id="PF01458"/>
    </source>
</evidence>
<comment type="similarity">
    <text evidence="1">Belongs to the iron-sulfur cluster assembly SufBD family.</text>
</comment>
<dbReference type="AlphaFoldDB" id="A0A1G2CZV7"/>
<feature type="domain" description="SUF system FeS cluster assembly SufBD core" evidence="3">
    <location>
        <begin position="151"/>
        <end position="383"/>
    </location>
</feature>
<dbReference type="InterPro" id="IPR000825">
    <property type="entry name" value="SUF_FeS_clus_asmbl_SufBD_core"/>
</dbReference>
<dbReference type="PANTHER" id="PTHR30508:SF1">
    <property type="entry name" value="UPF0051 PROTEIN ABCI8, CHLOROPLASTIC-RELATED"/>
    <property type="match status" value="1"/>
</dbReference>
<name>A0A1G2CZV7_9BACT</name>
<evidence type="ECO:0000313" key="5">
    <source>
        <dbReference type="Proteomes" id="UP000177996"/>
    </source>
</evidence>
<dbReference type="STRING" id="1798661.A3D65_04425"/>
<reference evidence="4 5" key="1">
    <citation type="journal article" date="2016" name="Nat. Commun.">
        <title>Thousands of microbial genomes shed light on interconnected biogeochemical processes in an aquifer system.</title>
        <authorList>
            <person name="Anantharaman K."/>
            <person name="Brown C.T."/>
            <person name="Hug L.A."/>
            <person name="Sharon I."/>
            <person name="Castelle C.J."/>
            <person name="Probst A.J."/>
            <person name="Thomas B.C."/>
            <person name="Singh A."/>
            <person name="Wilkins M.J."/>
            <person name="Karaoz U."/>
            <person name="Brodie E.L."/>
            <person name="Williams K.H."/>
            <person name="Hubbard S.S."/>
            <person name="Banfield J.F."/>
        </authorList>
    </citation>
    <scope>NUCLEOTIDE SEQUENCE [LARGE SCALE GENOMIC DNA]</scope>
</reference>
<feature type="region of interest" description="Disordered" evidence="2">
    <location>
        <begin position="396"/>
        <end position="420"/>
    </location>
</feature>
<evidence type="ECO:0000313" key="4">
    <source>
        <dbReference type="EMBL" id="OGZ06916.1"/>
    </source>
</evidence>